<keyword evidence="2 4" id="KW-0997">Cell inner membrane</keyword>
<evidence type="ECO:0000313" key="6">
    <source>
        <dbReference type="Proteomes" id="UP001058124"/>
    </source>
</evidence>
<comment type="subcellular location">
    <subcellularLocation>
        <location evidence="4">Cell inner membrane</location>
        <topology evidence="4">Peripheral membrane protein</topology>
        <orientation evidence="4">Cytoplasmic side</orientation>
    </subcellularLocation>
    <text evidence="4">Loosely associated with the cytoplasmic side of the inner membrane, probably via SecY.</text>
</comment>
<name>A0AAV5N3M1_9GAMM</name>
<dbReference type="NCBIfam" id="NF003439">
    <property type="entry name" value="PRK04968.1"/>
    <property type="match status" value="1"/>
</dbReference>
<dbReference type="CDD" id="cd16323">
    <property type="entry name" value="Syd"/>
    <property type="match status" value="1"/>
</dbReference>
<reference evidence="5" key="1">
    <citation type="submission" date="2022-06" db="EMBL/GenBank/DDBJ databases">
        <title>Draft genome sequences of Leminorella grimontii str. JCM5902.</title>
        <authorList>
            <person name="Wakabayashi Y."/>
            <person name="Kojima K."/>
        </authorList>
    </citation>
    <scope>NUCLEOTIDE SEQUENCE</scope>
    <source>
        <strain evidence="5">JCM 5902</strain>
    </source>
</reference>
<dbReference type="Proteomes" id="UP001058124">
    <property type="component" value="Unassembled WGS sequence"/>
</dbReference>
<evidence type="ECO:0000256" key="2">
    <source>
        <dbReference type="ARBA" id="ARBA00022519"/>
    </source>
</evidence>
<comment type="caution">
    <text evidence="5">The sequence shown here is derived from an EMBL/GenBank/DDBJ whole genome shotgun (WGS) entry which is preliminary data.</text>
</comment>
<dbReference type="Gene3D" id="3.40.1580.20">
    <property type="entry name" value="Syd protein"/>
    <property type="match status" value="1"/>
</dbReference>
<comment type="similarity">
    <text evidence="4">Belongs to the Syd family.</text>
</comment>
<dbReference type="GO" id="GO:0009898">
    <property type="term" value="C:cytoplasmic side of plasma membrane"/>
    <property type="evidence" value="ECO:0007669"/>
    <property type="project" value="InterPro"/>
</dbReference>
<sequence>MTVQAALSQFTSDFVSLWQRKRGHEPASGELYGVPSPCIVATRDEQVLWLPQPFGDVASLANVERALDISLRDEASAYFTCQLAGDMAARFGELELCLIQVWSEEDFIRLQENLIGHLVTQRRLKLSPTLFIATTHSEMDMVSLCNLTGEVILEHFGTQKRETLAESLEAFLLHLTPIVAEN</sequence>
<proteinExistence type="inferred from homology"/>
<keyword evidence="3 4" id="KW-0472">Membrane</keyword>
<dbReference type="AlphaFoldDB" id="A0AAV5N3M1"/>
<evidence type="ECO:0000256" key="3">
    <source>
        <dbReference type="ARBA" id="ARBA00023136"/>
    </source>
</evidence>
<accession>A0AAV5N3M1</accession>
<keyword evidence="6" id="KW-1185">Reference proteome</keyword>
<evidence type="ECO:0000256" key="1">
    <source>
        <dbReference type="ARBA" id="ARBA00022475"/>
    </source>
</evidence>
<dbReference type="InterPro" id="IPR009948">
    <property type="entry name" value="Syd"/>
</dbReference>
<dbReference type="RefSeq" id="WP_036023637.1">
    <property type="nucleotide sequence ID" value="NZ_BRLH01000002.1"/>
</dbReference>
<dbReference type="InterPro" id="IPR038228">
    <property type="entry name" value="Syd_sf"/>
</dbReference>
<evidence type="ECO:0000313" key="5">
    <source>
        <dbReference type="EMBL" id="GKX55351.1"/>
    </source>
</evidence>
<organism evidence="5 6">
    <name type="scientific">Leminorella grimontii</name>
    <dbReference type="NCBI Taxonomy" id="82981"/>
    <lineage>
        <taxon>Bacteria</taxon>
        <taxon>Pseudomonadati</taxon>
        <taxon>Pseudomonadota</taxon>
        <taxon>Gammaproteobacteria</taxon>
        <taxon>Enterobacterales</taxon>
        <taxon>Budviciaceae</taxon>
        <taxon>Leminorella</taxon>
    </lineage>
</organism>
<evidence type="ECO:0000256" key="4">
    <source>
        <dbReference type="HAMAP-Rule" id="MF_01104"/>
    </source>
</evidence>
<protein>
    <recommendedName>
        <fullName evidence="4">Protein Syd</fullName>
    </recommendedName>
</protein>
<gene>
    <name evidence="4 5" type="primary">syd</name>
    <name evidence="5" type="ORF">SOASR030_14630</name>
</gene>
<dbReference type="Pfam" id="PF07348">
    <property type="entry name" value="Syd"/>
    <property type="match status" value="1"/>
</dbReference>
<dbReference type="HAMAP" id="MF_01104">
    <property type="entry name" value="Syd"/>
    <property type="match status" value="1"/>
</dbReference>
<comment type="function">
    <text evidence="4">Interacts with the SecY protein in vivo. May bind preferentially to an uncomplexed state of SecY, thus functioning either as a chelating agent for excess SecY in the cell or as a regulatory factor that negatively controls the translocase function.</text>
</comment>
<keyword evidence="1 4" id="KW-1003">Cell membrane</keyword>
<dbReference type="EMBL" id="BRLH01000002">
    <property type="protein sequence ID" value="GKX55351.1"/>
    <property type="molecule type" value="Genomic_DNA"/>
</dbReference>